<dbReference type="Proteomes" id="UP000537131">
    <property type="component" value="Unassembled WGS sequence"/>
</dbReference>
<organism evidence="1 2">
    <name type="scientific">Clostridium muellerianum</name>
    <dbReference type="NCBI Taxonomy" id="2716538"/>
    <lineage>
        <taxon>Bacteria</taxon>
        <taxon>Bacillati</taxon>
        <taxon>Bacillota</taxon>
        <taxon>Clostridia</taxon>
        <taxon>Eubacteriales</taxon>
        <taxon>Clostridiaceae</taxon>
        <taxon>Clostridium</taxon>
    </lineage>
</organism>
<comment type="caution">
    <text evidence="1">The sequence shown here is derived from an EMBL/GenBank/DDBJ whole genome shotgun (WGS) entry which is preliminary data.</text>
</comment>
<evidence type="ECO:0008006" key="3">
    <source>
        <dbReference type="Google" id="ProtNLM"/>
    </source>
</evidence>
<gene>
    <name evidence="1" type="ORF">HBE96_20945</name>
</gene>
<reference evidence="1 2" key="1">
    <citation type="submission" date="2020-04" db="EMBL/GenBank/DDBJ databases">
        <authorList>
            <person name="Doyle D.A."/>
        </authorList>
    </citation>
    <scope>NUCLEOTIDE SEQUENCE [LARGE SCALE GENOMIC DNA]</scope>
    <source>
        <strain evidence="1 2">P21</strain>
    </source>
</reference>
<name>A0A7Y0HPH7_9CLOT</name>
<accession>A0A7Y0HPH7</accession>
<dbReference type="PROSITE" id="PS51257">
    <property type="entry name" value="PROKAR_LIPOPROTEIN"/>
    <property type="match status" value="1"/>
</dbReference>
<evidence type="ECO:0000313" key="1">
    <source>
        <dbReference type="EMBL" id="NMM65054.1"/>
    </source>
</evidence>
<dbReference type="EMBL" id="JABBNI010000063">
    <property type="protein sequence ID" value="NMM65054.1"/>
    <property type="molecule type" value="Genomic_DNA"/>
</dbReference>
<keyword evidence="2" id="KW-1185">Reference proteome</keyword>
<evidence type="ECO:0000313" key="2">
    <source>
        <dbReference type="Proteomes" id="UP000537131"/>
    </source>
</evidence>
<proteinExistence type="predicted"/>
<reference evidence="1 2" key="2">
    <citation type="submission" date="2020-06" db="EMBL/GenBank/DDBJ databases">
        <title>Complete Genome Sequence of Clostridium muelleri sp. nov. P21T, an Acid-Alcohol Producing Acetogen Isolated from Old Hay.</title>
        <authorList>
            <person name="Duncan K.E."/>
            <person name="Tanner R.S."/>
        </authorList>
    </citation>
    <scope>NUCLEOTIDE SEQUENCE [LARGE SCALE GENOMIC DNA]</scope>
    <source>
        <strain evidence="1 2">P21</strain>
    </source>
</reference>
<protein>
    <recommendedName>
        <fullName evidence="3">Lipoprotein</fullName>
    </recommendedName>
</protein>
<sequence>MKKFLILLLPIILVSCFIRYNYTISKSTDIKYVIEEYFTTGILNSYKMCTVSKVNLSFSNGNIAVVKIDGMEDKSPHKKVSYNVFLEKNNKGNWKVKKVYTLEPNLNSN</sequence>
<dbReference type="RefSeq" id="WP_169299646.1">
    <property type="nucleotide sequence ID" value="NZ_JABBNI010000063.1"/>
</dbReference>
<dbReference type="AlphaFoldDB" id="A0A7Y0HPH7"/>